<proteinExistence type="predicted"/>
<evidence type="ECO:0000313" key="1">
    <source>
        <dbReference type="EMBL" id="GAA1562289.1"/>
    </source>
</evidence>
<protein>
    <submittedName>
        <fullName evidence="1">Uncharacterized protein</fullName>
    </submittedName>
</protein>
<evidence type="ECO:0000313" key="2">
    <source>
        <dbReference type="Proteomes" id="UP001500363"/>
    </source>
</evidence>
<name>A0ABN2CPU2_9ACTN</name>
<dbReference type="Proteomes" id="UP001500363">
    <property type="component" value="Unassembled WGS sequence"/>
</dbReference>
<sequence length="131" mass="12926">MLVLGVARWVSPRELVAGVADKPAGRSAVAEVAAPGKELWGLGAVGGVPVAGVWGESGTVVTAVAVGWLAVPARGVWCRGSRVAGVVGRPAGTSAVVEVAAPAEEVRGVGPGVGVRRAFVARRGRGLACVG</sequence>
<dbReference type="EMBL" id="BAAANC010000006">
    <property type="protein sequence ID" value="GAA1562289.1"/>
    <property type="molecule type" value="Genomic_DNA"/>
</dbReference>
<gene>
    <name evidence="1" type="ORF">GCM10009741_79640</name>
</gene>
<keyword evidence="2" id="KW-1185">Reference proteome</keyword>
<reference evidence="1 2" key="1">
    <citation type="journal article" date="2019" name="Int. J. Syst. Evol. Microbiol.">
        <title>The Global Catalogue of Microorganisms (GCM) 10K type strain sequencing project: providing services to taxonomists for standard genome sequencing and annotation.</title>
        <authorList>
            <consortium name="The Broad Institute Genomics Platform"/>
            <consortium name="The Broad Institute Genome Sequencing Center for Infectious Disease"/>
            <person name="Wu L."/>
            <person name="Ma J."/>
        </authorList>
    </citation>
    <scope>NUCLEOTIDE SEQUENCE [LARGE SCALE GENOMIC DNA]</scope>
    <source>
        <strain evidence="1 2">JCM 14303</strain>
    </source>
</reference>
<accession>A0ABN2CPU2</accession>
<organism evidence="1 2">
    <name type="scientific">Kribbella lupini</name>
    <dbReference type="NCBI Taxonomy" id="291602"/>
    <lineage>
        <taxon>Bacteria</taxon>
        <taxon>Bacillati</taxon>
        <taxon>Actinomycetota</taxon>
        <taxon>Actinomycetes</taxon>
        <taxon>Propionibacteriales</taxon>
        <taxon>Kribbellaceae</taxon>
        <taxon>Kribbella</taxon>
    </lineage>
</organism>
<comment type="caution">
    <text evidence="1">The sequence shown here is derived from an EMBL/GenBank/DDBJ whole genome shotgun (WGS) entry which is preliminary data.</text>
</comment>